<sequence>MMRILFYTVIFCFSGVFSHAQPADVIQEYVNTYRAMAIAEMQRTGVPASITLAQGIHETEAGRSELVLKSNNHFGIKCKSVWTGAKVYHDDDARGECFRSYTDPYQSYQDHSDFLRNGSRYAFLFQLQPTDYKGWAHGLRKAGYATNPKYSQILIRLIETYDLQHYTLIALGRETADFDLALKAPQGSSEAVAENNAEKVIAPIFPAYPAGRFEINETPVVFVKGGTSLLAVANQNGLTLSRLLEFNDMTPGEGDILADDQLVFLQRKRKTGVNAQHIVVPEETMYDIAQSEGVRYESILELNLLNAGQEPMPGEVINLREKSTKAPRLATSSPVVTSQPAVTKRHVVQTKETLFSIGRKYGVSADQIREWNRLTSNSLHSGQELIIYTN</sequence>
<dbReference type="SMART" id="SM00257">
    <property type="entry name" value="LysM"/>
    <property type="match status" value="2"/>
</dbReference>
<reference evidence="7 8" key="1">
    <citation type="submission" date="2015-04" db="EMBL/GenBank/DDBJ databases">
        <title>Whole genome shotgun sequence of Flavihumibacter petaseus NBRC 106054.</title>
        <authorList>
            <person name="Miyazawa S."/>
            <person name="Hosoyama A."/>
            <person name="Hashimoto M."/>
            <person name="Noguchi M."/>
            <person name="Tsuchikane K."/>
            <person name="Ohji S."/>
            <person name="Yamazoe A."/>
            <person name="Ichikawa N."/>
            <person name="Kimura A."/>
            <person name="Fujita N."/>
        </authorList>
    </citation>
    <scope>NUCLEOTIDE SEQUENCE [LARGE SCALE GENOMIC DNA]</scope>
    <source>
        <strain evidence="7 8">NBRC 106054</strain>
    </source>
</reference>
<dbReference type="EMBL" id="BBWV01000001">
    <property type="protein sequence ID" value="GAO41321.1"/>
    <property type="molecule type" value="Genomic_DNA"/>
</dbReference>
<accession>A0A0E9MV55</accession>
<dbReference type="SUPFAM" id="SSF54106">
    <property type="entry name" value="LysM domain"/>
    <property type="match status" value="1"/>
</dbReference>
<evidence type="ECO:0000256" key="3">
    <source>
        <dbReference type="ARBA" id="ARBA00022801"/>
    </source>
</evidence>
<dbReference type="PANTHER" id="PTHR33308:SF9">
    <property type="entry name" value="PEPTIDOGLYCAN HYDROLASE FLGJ"/>
    <property type="match status" value="1"/>
</dbReference>
<dbReference type="PANTHER" id="PTHR33308">
    <property type="entry name" value="PEPTIDOGLYCAN HYDROLASE FLGJ"/>
    <property type="match status" value="1"/>
</dbReference>
<dbReference type="InterPro" id="IPR036779">
    <property type="entry name" value="LysM_dom_sf"/>
</dbReference>
<feature type="domain" description="LysM" evidence="6">
    <location>
        <begin position="344"/>
        <end position="387"/>
    </location>
</feature>
<dbReference type="InterPro" id="IPR002901">
    <property type="entry name" value="MGlyc_endo_b_GlcNAc-like_dom"/>
</dbReference>
<dbReference type="AlphaFoldDB" id="A0A0E9MV55"/>
<dbReference type="Pfam" id="PF01832">
    <property type="entry name" value="Glucosaminidase"/>
    <property type="match status" value="1"/>
</dbReference>
<keyword evidence="5" id="KW-0732">Signal</keyword>
<organism evidence="7 8">
    <name type="scientific">Flavihumibacter petaseus NBRC 106054</name>
    <dbReference type="NCBI Taxonomy" id="1220578"/>
    <lineage>
        <taxon>Bacteria</taxon>
        <taxon>Pseudomonadati</taxon>
        <taxon>Bacteroidota</taxon>
        <taxon>Chitinophagia</taxon>
        <taxon>Chitinophagales</taxon>
        <taxon>Chitinophagaceae</taxon>
        <taxon>Flavihumibacter</taxon>
    </lineage>
</organism>
<gene>
    <name evidence="7" type="ORF">FPE01S_01_03330</name>
</gene>
<dbReference type="STRING" id="1220578.FPE01S_01_03330"/>
<dbReference type="GO" id="GO:0031640">
    <property type="term" value="P:killing of cells of another organism"/>
    <property type="evidence" value="ECO:0007669"/>
    <property type="project" value="UniProtKB-KW"/>
</dbReference>
<evidence type="ECO:0000259" key="6">
    <source>
        <dbReference type="PROSITE" id="PS51782"/>
    </source>
</evidence>
<feature type="chain" id="PRO_5002430126" description="Peptidoglycan hydrolase" evidence="5">
    <location>
        <begin position="23"/>
        <end position="390"/>
    </location>
</feature>
<proteinExistence type="predicted"/>
<evidence type="ECO:0000256" key="1">
    <source>
        <dbReference type="ARBA" id="ARBA00022529"/>
    </source>
</evidence>
<protein>
    <recommendedName>
        <fullName evidence="4">Peptidoglycan hydrolase</fullName>
    </recommendedName>
</protein>
<dbReference type="GO" id="GO:0004040">
    <property type="term" value="F:amidase activity"/>
    <property type="evidence" value="ECO:0007669"/>
    <property type="project" value="InterPro"/>
</dbReference>
<dbReference type="OrthoDB" id="977752at2"/>
<evidence type="ECO:0000313" key="8">
    <source>
        <dbReference type="Proteomes" id="UP000033121"/>
    </source>
</evidence>
<dbReference type="RefSeq" id="WP_083990108.1">
    <property type="nucleotide sequence ID" value="NZ_BBWV01000001.1"/>
</dbReference>
<comment type="caution">
    <text evidence="7">The sequence shown here is derived from an EMBL/GenBank/DDBJ whole genome shotgun (WGS) entry which is preliminary data.</text>
</comment>
<dbReference type="PROSITE" id="PS51782">
    <property type="entry name" value="LYSM"/>
    <property type="match status" value="2"/>
</dbReference>
<dbReference type="InterPro" id="IPR051056">
    <property type="entry name" value="Glycosyl_Hydrolase_73"/>
</dbReference>
<feature type="signal peptide" evidence="5">
    <location>
        <begin position="1"/>
        <end position="22"/>
    </location>
</feature>
<dbReference type="SMART" id="SM00047">
    <property type="entry name" value="LYZ2"/>
    <property type="match status" value="1"/>
</dbReference>
<keyword evidence="3" id="KW-0378">Hydrolase</keyword>
<keyword evidence="1" id="KW-0929">Antimicrobial</keyword>
<keyword evidence="2" id="KW-0081">Bacteriolytic enzyme</keyword>
<dbReference type="InterPro" id="IPR018392">
    <property type="entry name" value="LysM"/>
</dbReference>
<evidence type="ECO:0000256" key="2">
    <source>
        <dbReference type="ARBA" id="ARBA00022638"/>
    </source>
</evidence>
<dbReference type="Pfam" id="PF01476">
    <property type="entry name" value="LysM"/>
    <property type="match status" value="2"/>
</dbReference>
<evidence type="ECO:0000313" key="7">
    <source>
        <dbReference type="EMBL" id="GAO41321.1"/>
    </source>
</evidence>
<feature type="domain" description="LysM" evidence="6">
    <location>
        <begin position="275"/>
        <end position="319"/>
    </location>
</feature>
<dbReference type="Proteomes" id="UP000033121">
    <property type="component" value="Unassembled WGS sequence"/>
</dbReference>
<dbReference type="Gene3D" id="1.10.530.10">
    <property type="match status" value="1"/>
</dbReference>
<dbReference type="CDD" id="cd00118">
    <property type="entry name" value="LysM"/>
    <property type="match status" value="2"/>
</dbReference>
<keyword evidence="8" id="KW-1185">Reference proteome</keyword>
<dbReference type="Gene3D" id="3.10.350.10">
    <property type="entry name" value="LysM domain"/>
    <property type="match status" value="1"/>
</dbReference>
<evidence type="ECO:0000256" key="4">
    <source>
        <dbReference type="ARBA" id="ARBA00032108"/>
    </source>
</evidence>
<evidence type="ECO:0000256" key="5">
    <source>
        <dbReference type="SAM" id="SignalP"/>
    </source>
</evidence>
<dbReference type="GO" id="GO:0042742">
    <property type="term" value="P:defense response to bacterium"/>
    <property type="evidence" value="ECO:0007669"/>
    <property type="project" value="UniProtKB-KW"/>
</dbReference>
<name>A0A0E9MV55_9BACT</name>